<accession>A0ACB9HMF3</accession>
<sequence length="225" mass="25448">MVIKQRKEGVSSISLILQGLKQLPSMETGVMTYKKTNIFNNLFSFTSSRNLDVSFGCRSRFHTWSAFDSASEAFSENLKQPTGDRLTTSNPRVVELCMMHQENEFRLKGTKNDNNSVSLTMRIADPSGRVKNIDFLFYLKTKTALSVAREMVEHLELAKNDVPFIAELINNSVTRILPINNSVTRILLSRQLSDKSIPTKRDAPTNIPELRRCASVVASDFRDLK</sequence>
<dbReference type="EMBL" id="CM042029">
    <property type="protein sequence ID" value="KAI3796486.1"/>
    <property type="molecule type" value="Genomic_DNA"/>
</dbReference>
<evidence type="ECO:0000313" key="1">
    <source>
        <dbReference type="EMBL" id="KAI3796486.1"/>
    </source>
</evidence>
<proteinExistence type="predicted"/>
<evidence type="ECO:0000313" key="2">
    <source>
        <dbReference type="Proteomes" id="UP001056120"/>
    </source>
</evidence>
<dbReference type="Proteomes" id="UP001056120">
    <property type="component" value="Linkage Group LG12"/>
</dbReference>
<name>A0ACB9HMF3_9ASTR</name>
<gene>
    <name evidence="1" type="ORF">L1987_39157</name>
</gene>
<protein>
    <submittedName>
        <fullName evidence="1">Uncharacterized protein</fullName>
    </submittedName>
</protein>
<keyword evidence="2" id="KW-1185">Reference proteome</keyword>
<organism evidence="1 2">
    <name type="scientific">Smallanthus sonchifolius</name>
    <dbReference type="NCBI Taxonomy" id="185202"/>
    <lineage>
        <taxon>Eukaryota</taxon>
        <taxon>Viridiplantae</taxon>
        <taxon>Streptophyta</taxon>
        <taxon>Embryophyta</taxon>
        <taxon>Tracheophyta</taxon>
        <taxon>Spermatophyta</taxon>
        <taxon>Magnoliopsida</taxon>
        <taxon>eudicotyledons</taxon>
        <taxon>Gunneridae</taxon>
        <taxon>Pentapetalae</taxon>
        <taxon>asterids</taxon>
        <taxon>campanulids</taxon>
        <taxon>Asterales</taxon>
        <taxon>Asteraceae</taxon>
        <taxon>Asteroideae</taxon>
        <taxon>Heliantheae alliance</taxon>
        <taxon>Millerieae</taxon>
        <taxon>Smallanthus</taxon>
    </lineage>
</organism>
<reference evidence="1 2" key="2">
    <citation type="journal article" date="2022" name="Mol. Ecol. Resour.">
        <title>The genomes of chicory, endive, great burdock and yacon provide insights into Asteraceae paleo-polyploidization history and plant inulin production.</title>
        <authorList>
            <person name="Fan W."/>
            <person name="Wang S."/>
            <person name="Wang H."/>
            <person name="Wang A."/>
            <person name="Jiang F."/>
            <person name="Liu H."/>
            <person name="Zhao H."/>
            <person name="Xu D."/>
            <person name="Zhang Y."/>
        </authorList>
    </citation>
    <scope>NUCLEOTIDE SEQUENCE [LARGE SCALE GENOMIC DNA]</scope>
    <source>
        <strain evidence="2">cv. Yunnan</strain>
        <tissue evidence="1">Leaves</tissue>
    </source>
</reference>
<comment type="caution">
    <text evidence="1">The sequence shown here is derived from an EMBL/GenBank/DDBJ whole genome shotgun (WGS) entry which is preliminary data.</text>
</comment>
<reference evidence="2" key="1">
    <citation type="journal article" date="2022" name="Mol. Ecol. Resour.">
        <title>The genomes of chicory, endive, great burdock and yacon provide insights into Asteraceae palaeo-polyploidization history and plant inulin production.</title>
        <authorList>
            <person name="Fan W."/>
            <person name="Wang S."/>
            <person name="Wang H."/>
            <person name="Wang A."/>
            <person name="Jiang F."/>
            <person name="Liu H."/>
            <person name="Zhao H."/>
            <person name="Xu D."/>
            <person name="Zhang Y."/>
        </authorList>
    </citation>
    <scope>NUCLEOTIDE SEQUENCE [LARGE SCALE GENOMIC DNA]</scope>
    <source>
        <strain evidence="2">cv. Yunnan</strain>
    </source>
</reference>